<organism evidence="1 2">
    <name type="scientific">Caerostris extrusa</name>
    <name type="common">Bark spider</name>
    <name type="synonym">Caerostris bankana</name>
    <dbReference type="NCBI Taxonomy" id="172846"/>
    <lineage>
        <taxon>Eukaryota</taxon>
        <taxon>Metazoa</taxon>
        <taxon>Ecdysozoa</taxon>
        <taxon>Arthropoda</taxon>
        <taxon>Chelicerata</taxon>
        <taxon>Arachnida</taxon>
        <taxon>Araneae</taxon>
        <taxon>Araneomorphae</taxon>
        <taxon>Entelegynae</taxon>
        <taxon>Araneoidea</taxon>
        <taxon>Araneidae</taxon>
        <taxon>Caerostris</taxon>
    </lineage>
</organism>
<protein>
    <submittedName>
        <fullName evidence="1">Uncharacterized protein</fullName>
    </submittedName>
</protein>
<proteinExistence type="predicted"/>
<comment type="caution">
    <text evidence="1">The sequence shown here is derived from an EMBL/GenBank/DDBJ whole genome shotgun (WGS) entry which is preliminary data.</text>
</comment>
<sequence length="202" mass="23370">MLQSGHGAGHLEPGIKRSFLTVEPENPEDPAHFPWGFCLMGAPDETSGNQEPTYYGKAKCYRTDECNYCRVGIPRDFKSCHSETWRIFLATSYILEILFPKRFLPEKKKEFEMEALIWRTKRVKINIFHPFYHQNQFLNADKRKLLEWTWNSSHTRPRLEAGGGRGRARGAPLLSSVMTSCPMDMSCFSRFGCFRNAPEPQK</sequence>
<dbReference type="AlphaFoldDB" id="A0AAV4PNJ5"/>
<accession>A0AAV4PNJ5</accession>
<dbReference type="EMBL" id="BPLR01004940">
    <property type="protein sequence ID" value="GIX98656.1"/>
    <property type="molecule type" value="Genomic_DNA"/>
</dbReference>
<evidence type="ECO:0000313" key="1">
    <source>
        <dbReference type="EMBL" id="GIX98656.1"/>
    </source>
</evidence>
<dbReference type="Proteomes" id="UP001054945">
    <property type="component" value="Unassembled WGS sequence"/>
</dbReference>
<gene>
    <name evidence="1" type="ORF">CEXT_79051</name>
</gene>
<evidence type="ECO:0000313" key="2">
    <source>
        <dbReference type="Proteomes" id="UP001054945"/>
    </source>
</evidence>
<name>A0AAV4PNJ5_CAEEX</name>
<keyword evidence="2" id="KW-1185">Reference proteome</keyword>
<reference evidence="1 2" key="1">
    <citation type="submission" date="2021-06" db="EMBL/GenBank/DDBJ databases">
        <title>Caerostris extrusa draft genome.</title>
        <authorList>
            <person name="Kono N."/>
            <person name="Arakawa K."/>
        </authorList>
    </citation>
    <scope>NUCLEOTIDE SEQUENCE [LARGE SCALE GENOMIC DNA]</scope>
</reference>